<dbReference type="InterPro" id="IPR051913">
    <property type="entry name" value="GH2_Domain-Containing"/>
</dbReference>
<keyword evidence="3" id="KW-0326">Glycosidase</keyword>
<protein>
    <recommendedName>
        <fullName evidence="4">Glycoside hydrolase family 2 domain-containing protein</fullName>
    </recommendedName>
</protein>
<sequence>MRFPAGREQRLTASFELSYEQGTLEAISYLDGKEISRDVVTTAGRPKGIRIVPDKKELKADGQSLIFAEIEIIDAEAGLVPTADLKAEIAVYGDAKLAAFGTGKRKTTENYKTGKFTSLNGKLLAVVRAFACKSL</sequence>
<dbReference type="Proteomes" id="UP001519345">
    <property type="component" value="Unassembled WGS sequence"/>
</dbReference>
<organism evidence="5 6">
    <name type="scientific">Virgibacillus natechei</name>
    <dbReference type="NCBI Taxonomy" id="1216297"/>
    <lineage>
        <taxon>Bacteria</taxon>
        <taxon>Bacillati</taxon>
        <taxon>Bacillota</taxon>
        <taxon>Bacilli</taxon>
        <taxon>Bacillales</taxon>
        <taxon>Bacillaceae</taxon>
        <taxon>Virgibacillus</taxon>
    </lineage>
</organism>
<evidence type="ECO:0000256" key="1">
    <source>
        <dbReference type="ARBA" id="ARBA00007401"/>
    </source>
</evidence>
<dbReference type="InterPro" id="IPR013783">
    <property type="entry name" value="Ig-like_fold"/>
</dbReference>
<keyword evidence="2" id="KW-0378">Hydrolase</keyword>
<evidence type="ECO:0000259" key="4">
    <source>
        <dbReference type="Pfam" id="PF18565"/>
    </source>
</evidence>
<feature type="domain" description="Glycoside hydrolase family 2" evidence="4">
    <location>
        <begin position="49"/>
        <end position="129"/>
    </location>
</feature>
<dbReference type="InterPro" id="IPR040605">
    <property type="entry name" value="Glyco_hydro2_dom5"/>
</dbReference>
<evidence type="ECO:0000256" key="2">
    <source>
        <dbReference type="ARBA" id="ARBA00022801"/>
    </source>
</evidence>
<evidence type="ECO:0000256" key="3">
    <source>
        <dbReference type="ARBA" id="ARBA00023295"/>
    </source>
</evidence>
<reference evidence="5 6" key="1">
    <citation type="submission" date="2021-03" db="EMBL/GenBank/DDBJ databases">
        <title>Genomic Encyclopedia of Type Strains, Phase IV (KMG-IV): sequencing the most valuable type-strain genomes for metagenomic binning, comparative biology and taxonomic classification.</title>
        <authorList>
            <person name="Goeker M."/>
        </authorList>
    </citation>
    <scope>NUCLEOTIDE SEQUENCE [LARGE SCALE GENOMIC DNA]</scope>
    <source>
        <strain evidence="5 6">DSM 25609</strain>
    </source>
</reference>
<dbReference type="Pfam" id="PF18565">
    <property type="entry name" value="Glyco_hydro2_C5"/>
    <property type="match status" value="1"/>
</dbReference>
<evidence type="ECO:0000313" key="5">
    <source>
        <dbReference type="EMBL" id="MBP1969267.1"/>
    </source>
</evidence>
<name>A0ABS4IEA5_9BACI</name>
<keyword evidence="6" id="KW-1185">Reference proteome</keyword>
<dbReference type="RefSeq" id="WP_209462466.1">
    <property type="nucleotide sequence ID" value="NZ_CP110224.1"/>
</dbReference>
<gene>
    <name evidence="5" type="ORF">J2Z83_001371</name>
</gene>
<evidence type="ECO:0000313" key="6">
    <source>
        <dbReference type="Proteomes" id="UP001519345"/>
    </source>
</evidence>
<comment type="similarity">
    <text evidence="1">Belongs to the glycosyl hydrolase 2 family.</text>
</comment>
<proteinExistence type="inferred from homology"/>
<dbReference type="EMBL" id="JAGGKX010000005">
    <property type="protein sequence ID" value="MBP1969267.1"/>
    <property type="molecule type" value="Genomic_DNA"/>
</dbReference>
<dbReference type="PANTHER" id="PTHR42732:SF1">
    <property type="entry name" value="BETA-MANNOSIDASE"/>
    <property type="match status" value="1"/>
</dbReference>
<accession>A0ABS4IEA5</accession>
<dbReference type="Gene3D" id="2.60.40.10">
    <property type="entry name" value="Immunoglobulins"/>
    <property type="match status" value="2"/>
</dbReference>
<comment type="caution">
    <text evidence="5">The sequence shown here is derived from an EMBL/GenBank/DDBJ whole genome shotgun (WGS) entry which is preliminary data.</text>
</comment>
<dbReference type="PANTHER" id="PTHR42732">
    <property type="entry name" value="BETA-GALACTOSIDASE"/>
    <property type="match status" value="1"/>
</dbReference>